<evidence type="ECO:0000256" key="1">
    <source>
        <dbReference type="ARBA" id="ARBA00011073"/>
    </source>
</evidence>
<dbReference type="InterPro" id="IPR000209">
    <property type="entry name" value="Peptidase_S8/S53_dom"/>
</dbReference>
<evidence type="ECO:0000256" key="4">
    <source>
        <dbReference type="ARBA" id="ARBA00022825"/>
    </source>
</evidence>
<evidence type="ECO:0000256" key="6">
    <source>
        <dbReference type="RuleBase" id="RU003355"/>
    </source>
</evidence>
<dbReference type="InterPro" id="IPR050131">
    <property type="entry name" value="Peptidase_S8_subtilisin-like"/>
</dbReference>
<dbReference type="GO" id="GO:0004252">
    <property type="term" value="F:serine-type endopeptidase activity"/>
    <property type="evidence" value="ECO:0007669"/>
    <property type="project" value="UniProtKB-UniRule"/>
</dbReference>
<protein>
    <submittedName>
        <fullName evidence="9">Peptidase S8/S53 subtilisin kexin sedolisin</fullName>
        <ecNumber evidence="9">3.4.21.111</ecNumber>
    </submittedName>
</protein>
<evidence type="ECO:0000256" key="3">
    <source>
        <dbReference type="ARBA" id="ARBA00022801"/>
    </source>
</evidence>
<dbReference type="InterPro" id="IPR015500">
    <property type="entry name" value="Peptidase_S8_subtilisin-rel"/>
</dbReference>
<keyword evidence="10" id="KW-1185">Reference proteome</keyword>
<dbReference type="Pfam" id="PF00082">
    <property type="entry name" value="Peptidase_S8"/>
    <property type="match status" value="1"/>
</dbReference>
<feature type="domain" description="Peptidase S8/S53" evidence="8">
    <location>
        <begin position="148"/>
        <end position="409"/>
    </location>
</feature>
<name>A0A0D2NRZ0_9CHLO</name>
<dbReference type="GO" id="GO:0005615">
    <property type="term" value="C:extracellular space"/>
    <property type="evidence" value="ECO:0007669"/>
    <property type="project" value="TreeGrafter"/>
</dbReference>
<dbReference type="GO" id="GO:0006508">
    <property type="term" value="P:proteolysis"/>
    <property type="evidence" value="ECO:0007669"/>
    <property type="project" value="UniProtKB-KW"/>
</dbReference>
<feature type="region of interest" description="Disordered" evidence="7">
    <location>
        <begin position="91"/>
        <end position="120"/>
    </location>
</feature>
<feature type="active site" description="Charge relay system" evidence="5">
    <location>
        <position position="157"/>
    </location>
</feature>
<dbReference type="EC" id="3.4.21.111" evidence="9"/>
<dbReference type="InterPro" id="IPR034193">
    <property type="entry name" value="PCSK9_ProteinaseK-like"/>
</dbReference>
<dbReference type="PANTHER" id="PTHR43806">
    <property type="entry name" value="PEPTIDASE S8"/>
    <property type="match status" value="1"/>
</dbReference>
<dbReference type="OrthoDB" id="539601at2759"/>
<dbReference type="PRINTS" id="PR00723">
    <property type="entry name" value="SUBTILISIN"/>
</dbReference>
<evidence type="ECO:0000256" key="2">
    <source>
        <dbReference type="ARBA" id="ARBA00022670"/>
    </source>
</evidence>
<dbReference type="PROSITE" id="PS00138">
    <property type="entry name" value="SUBTILASE_SER"/>
    <property type="match status" value="1"/>
</dbReference>
<organism evidence="9 10">
    <name type="scientific">Monoraphidium neglectum</name>
    <dbReference type="NCBI Taxonomy" id="145388"/>
    <lineage>
        <taxon>Eukaryota</taxon>
        <taxon>Viridiplantae</taxon>
        <taxon>Chlorophyta</taxon>
        <taxon>core chlorophytes</taxon>
        <taxon>Chlorophyceae</taxon>
        <taxon>CS clade</taxon>
        <taxon>Sphaeropleales</taxon>
        <taxon>Selenastraceae</taxon>
        <taxon>Monoraphidium</taxon>
    </lineage>
</organism>
<dbReference type="InterPro" id="IPR023828">
    <property type="entry name" value="Peptidase_S8_Ser-AS"/>
</dbReference>
<feature type="active site" description="Charge relay system" evidence="5">
    <location>
        <position position="210"/>
    </location>
</feature>
<feature type="region of interest" description="Disordered" evidence="7">
    <location>
        <begin position="169"/>
        <end position="189"/>
    </location>
</feature>
<comment type="similarity">
    <text evidence="1 5 6">Belongs to the peptidase S8 family.</text>
</comment>
<dbReference type="PROSITE" id="PS00136">
    <property type="entry name" value="SUBTILASE_ASP"/>
    <property type="match status" value="1"/>
</dbReference>
<dbReference type="PROSITE" id="PS51892">
    <property type="entry name" value="SUBTILASE"/>
    <property type="match status" value="1"/>
</dbReference>
<proteinExistence type="inferred from homology"/>
<dbReference type="CDD" id="cd04077">
    <property type="entry name" value="Peptidases_S8_PCSK9_ProteinaseK_like"/>
    <property type="match status" value="1"/>
</dbReference>
<keyword evidence="4 5" id="KW-0720">Serine protease</keyword>
<sequence length="850" mass="86217">MSLPADPGSPRAADPAADTGLAGGFEALWESGTPLPVISCQSRFDTLLNGFAARLTVKELQALQLQLKEQIDYVISDKTLGLGDELLPATPVAGSGAGSKAAASSEGSSGDHPPRRQLPEQLDAPWGLDAIDQSSLPLNGKYDYENMGTGVHVYVLDTGVRPTHREFLFPRPDGSADPAAVGPSGKPRTRVTGGFDAVSDSGSVADCHGHGSHVAAIVGGLTYGVAKNVSIHPVRVLDCNGRAMVSTLLKGLEWVAANHEVPGVVHMSVEGSYSSVVNRAVDQLVRNHNLHVVVSAGNSARDACLASPGSTPSAVTVAAIDSNLARWAFSNWGACVDVFAPGASILSAVPESDTSVGLKTGTSMAAPFVTGVVALYIERHPGASTAEVVQKVYASALRGAVTDDPLGYGTLFPSEGSGLPDLSATPNRLLQSRIVEQAAVEPGVLSVTPSDAEPRPVAVRLLARPAAAVTVSASAGVAWDGAPLADVRPAAVTLAPGDWDAGGGAAAAAFTVHPRAVSEGVYFIQFTFKSDDPALDGALYTARVDDTRPLTGEAASSPRVVGALPFSDKGDTSKFRDNYSCQAQDAAPDVVYALMPATNMQARCVTISTCGSSFDTKLILATDLANLGTYLCNDDDRSCSYSSSNSRLDASLKAGTTHYVVVDGYYHASGEYAVSITCNDCRDGNATLITPENAVADVQAVSAGADGGSTLRPGDGAASPAAAASAGRRRRLASHTLGANLPEDPLSQGRGSCAGGVTADGTGDGSTLATNNGIIDSSGGEASQAFSATGRGAWAQQGGPGGCSAGSALTTQGAQHGVDTPAVFAVDAQDTAAGGAGAGAAGGIRNETLP</sequence>
<accession>A0A0D2NRZ0</accession>
<evidence type="ECO:0000313" key="10">
    <source>
        <dbReference type="Proteomes" id="UP000054498"/>
    </source>
</evidence>
<reference evidence="9 10" key="1">
    <citation type="journal article" date="2013" name="BMC Genomics">
        <title>Reconstruction of the lipid metabolism for the microalga Monoraphidium neglectum from its genome sequence reveals characteristics suitable for biofuel production.</title>
        <authorList>
            <person name="Bogen C."/>
            <person name="Al-Dilaimi A."/>
            <person name="Albersmeier A."/>
            <person name="Wichmann J."/>
            <person name="Grundmann M."/>
            <person name="Rupp O."/>
            <person name="Lauersen K.J."/>
            <person name="Blifernez-Klassen O."/>
            <person name="Kalinowski J."/>
            <person name="Goesmann A."/>
            <person name="Mussgnug J.H."/>
            <person name="Kruse O."/>
        </authorList>
    </citation>
    <scope>NUCLEOTIDE SEQUENCE [LARGE SCALE GENOMIC DNA]</scope>
    <source>
        <strain evidence="9 10">SAG 48.87</strain>
    </source>
</reference>
<evidence type="ECO:0000256" key="5">
    <source>
        <dbReference type="PROSITE-ProRule" id="PRU01240"/>
    </source>
</evidence>
<gene>
    <name evidence="9" type="ORF">MNEG_0901</name>
</gene>
<evidence type="ECO:0000256" key="7">
    <source>
        <dbReference type="SAM" id="MobiDB-lite"/>
    </source>
</evidence>
<dbReference type="RefSeq" id="XP_013906070.1">
    <property type="nucleotide sequence ID" value="XM_014050616.1"/>
</dbReference>
<feature type="compositionally biased region" description="Low complexity" evidence="7">
    <location>
        <begin position="98"/>
        <end position="110"/>
    </location>
</feature>
<dbReference type="PANTHER" id="PTHR43806:SF11">
    <property type="entry name" value="CEREVISIN-RELATED"/>
    <property type="match status" value="1"/>
</dbReference>
<dbReference type="Proteomes" id="UP000054498">
    <property type="component" value="Unassembled WGS sequence"/>
</dbReference>
<dbReference type="GeneID" id="25727019"/>
<dbReference type="FunFam" id="3.40.50.200:FF:000016">
    <property type="entry name" value="Proprotein convertase subtilisin/kexin type 9"/>
    <property type="match status" value="1"/>
</dbReference>
<evidence type="ECO:0000313" key="9">
    <source>
        <dbReference type="EMBL" id="KIZ07051.1"/>
    </source>
</evidence>
<evidence type="ECO:0000259" key="8">
    <source>
        <dbReference type="Pfam" id="PF00082"/>
    </source>
</evidence>
<dbReference type="EMBL" id="KK100301">
    <property type="protein sequence ID" value="KIZ07051.1"/>
    <property type="molecule type" value="Genomic_DNA"/>
</dbReference>
<dbReference type="InterPro" id="IPR023827">
    <property type="entry name" value="Peptidase_S8_Asp-AS"/>
</dbReference>
<keyword evidence="2 5" id="KW-0645">Protease</keyword>
<dbReference type="InterPro" id="IPR036852">
    <property type="entry name" value="Peptidase_S8/S53_dom_sf"/>
</dbReference>
<dbReference type="AlphaFoldDB" id="A0A0D2NRZ0"/>
<feature type="active site" description="Charge relay system" evidence="5">
    <location>
        <position position="363"/>
    </location>
</feature>
<dbReference type="STRING" id="145388.A0A0D2NRZ0"/>
<dbReference type="KEGG" id="mng:MNEG_0901"/>
<dbReference type="SUPFAM" id="SSF52743">
    <property type="entry name" value="Subtilisin-like"/>
    <property type="match status" value="1"/>
</dbReference>
<keyword evidence="3 5" id="KW-0378">Hydrolase</keyword>
<dbReference type="Gene3D" id="3.40.50.200">
    <property type="entry name" value="Peptidase S8/S53 domain"/>
    <property type="match status" value="1"/>
</dbReference>